<gene>
    <name evidence="1" type="ORF">SAMN05660206_101222</name>
</gene>
<proteinExistence type="predicted"/>
<keyword evidence="1" id="KW-0378">Hydrolase</keyword>
<dbReference type="AlphaFoldDB" id="A0A1I6P173"/>
<dbReference type="InterPro" id="IPR035901">
    <property type="entry name" value="GIY-YIG_endonuc_sf"/>
</dbReference>
<dbReference type="EMBL" id="FOZZ01000001">
    <property type="protein sequence ID" value="SFS33895.1"/>
    <property type="molecule type" value="Genomic_DNA"/>
</dbReference>
<organism evidence="1 2">
    <name type="scientific">Sphingobacterium wenxiniae</name>
    <dbReference type="NCBI Taxonomy" id="683125"/>
    <lineage>
        <taxon>Bacteria</taxon>
        <taxon>Pseudomonadati</taxon>
        <taxon>Bacteroidota</taxon>
        <taxon>Sphingobacteriia</taxon>
        <taxon>Sphingobacteriales</taxon>
        <taxon>Sphingobacteriaceae</taxon>
        <taxon>Sphingobacterium</taxon>
    </lineage>
</organism>
<protein>
    <submittedName>
        <fullName evidence="1">Putative endonuclease</fullName>
    </submittedName>
</protein>
<dbReference type="STRING" id="683125.SAMN05660206_101222"/>
<keyword evidence="1" id="KW-0255">Endonuclease</keyword>
<accession>A0A1I6P173</accession>
<keyword evidence="1" id="KW-0540">Nuclease</keyword>
<dbReference type="Gene3D" id="3.40.1440.10">
    <property type="entry name" value="GIY-YIG endonuclease"/>
    <property type="match status" value="1"/>
</dbReference>
<evidence type="ECO:0000313" key="2">
    <source>
        <dbReference type="Proteomes" id="UP000198785"/>
    </source>
</evidence>
<reference evidence="1 2" key="1">
    <citation type="submission" date="2016-10" db="EMBL/GenBank/DDBJ databases">
        <authorList>
            <person name="de Groot N.N."/>
        </authorList>
    </citation>
    <scope>NUCLEOTIDE SEQUENCE [LARGE SCALE GENOMIC DNA]</scope>
    <source>
        <strain evidence="1 2">DSM 22789</strain>
    </source>
</reference>
<evidence type="ECO:0000313" key="1">
    <source>
        <dbReference type="EMBL" id="SFS33895.1"/>
    </source>
</evidence>
<dbReference type="Proteomes" id="UP000198785">
    <property type="component" value="Unassembled WGS sequence"/>
</dbReference>
<dbReference type="OrthoDB" id="795217at2"/>
<dbReference type="GO" id="GO:0004519">
    <property type="term" value="F:endonuclease activity"/>
    <property type="evidence" value="ECO:0007669"/>
    <property type="project" value="UniProtKB-KW"/>
</dbReference>
<keyword evidence="2" id="KW-1185">Reference proteome</keyword>
<name>A0A1I6P173_9SPHI</name>
<dbReference type="RefSeq" id="WP_093363311.1">
    <property type="nucleotide sequence ID" value="NZ_FOZZ01000001.1"/>
</dbReference>
<sequence length="107" mass="12650">MEKHIVYIITDSNRTYLEAGYCKDLNTRMQEIKDAASVMFTQIAKLNNVVHVEEFDTFEEAQRRKVQILQFTRMQRERLVRLKNPNWLNLHAAHTQPAQKKVVVYAS</sequence>